<feature type="region of interest" description="Disordered" evidence="4">
    <location>
        <begin position="763"/>
        <end position="951"/>
    </location>
</feature>
<dbReference type="PROSITE" id="PS50003">
    <property type="entry name" value="PH_DOMAIN"/>
    <property type="match status" value="1"/>
</dbReference>
<feature type="compositionally biased region" description="Pro residues" evidence="4">
    <location>
        <begin position="844"/>
        <end position="857"/>
    </location>
</feature>
<dbReference type="Pfam" id="PF07653">
    <property type="entry name" value="SH3_2"/>
    <property type="match status" value="1"/>
</dbReference>
<evidence type="ECO:0000313" key="8">
    <source>
        <dbReference type="Proteomes" id="UP000515140"/>
    </source>
</evidence>
<accession>A0A6P5L6T7</accession>
<dbReference type="CTD" id="7984"/>
<evidence type="ECO:0000256" key="4">
    <source>
        <dbReference type="SAM" id="MobiDB-lite"/>
    </source>
</evidence>
<reference evidence="9" key="1">
    <citation type="submission" date="2025-08" db="UniProtKB">
        <authorList>
            <consortium name="RefSeq"/>
        </authorList>
    </citation>
    <scope>IDENTIFICATION</scope>
    <source>
        <tissue evidence="9">Spleen</tissue>
    </source>
</reference>
<dbReference type="FunFam" id="2.30.30.40:FF:000111">
    <property type="entry name" value="Rho guanine nucleotide exchange factor (GEF) 5"/>
    <property type="match status" value="1"/>
</dbReference>
<name>A0A6P5L6T7_PHACI</name>
<evidence type="ECO:0000259" key="5">
    <source>
        <dbReference type="PROSITE" id="PS50002"/>
    </source>
</evidence>
<dbReference type="SMART" id="SM00325">
    <property type="entry name" value="RhoGEF"/>
    <property type="match status" value="1"/>
</dbReference>
<dbReference type="FunFam" id="1.20.900.10:FF:000007">
    <property type="entry name" value="rho guanine nucleotide exchange factor 19"/>
    <property type="match status" value="1"/>
</dbReference>
<feature type="compositionally biased region" description="Basic and acidic residues" evidence="4">
    <location>
        <begin position="256"/>
        <end position="304"/>
    </location>
</feature>
<dbReference type="Gene3D" id="1.20.900.10">
    <property type="entry name" value="Dbl homology (DH) domain"/>
    <property type="match status" value="1"/>
</dbReference>
<dbReference type="InterPro" id="IPR011993">
    <property type="entry name" value="PH-like_dom_sf"/>
</dbReference>
<dbReference type="InterPro" id="IPR001452">
    <property type="entry name" value="SH3_domain"/>
</dbReference>
<dbReference type="InterPro" id="IPR000219">
    <property type="entry name" value="DH_dom"/>
</dbReference>
<feature type="compositionally biased region" description="Pro residues" evidence="4">
    <location>
        <begin position="869"/>
        <end position="887"/>
    </location>
</feature>
<feature type="compositionally biased region" description="Basic and acidic residues" evidence="4">
    <location>
        <begin position="1044"/>
        <end position="1068"/>
    </location>
</feature>
<gene>
    <name evidence="9" type="primary">ARHGEF5</name>
</gene>
<feature type="compositionally biased region" description="Polar residues" evidence="4">
    <location>
        <begin position="821"/>
        <end position="837"/>
    </location>
</feature>
<dbReference type="SUPFAM" id="SSF48065">
    <property type="entry name" value="DBL homology domain (DH-domain)"/>
    <property type="match status" value="1"/>
</dbReference>
<feature type="compositionally biased region" description="Polar residues" evidence="4">
    <location>
        <begin position="488"/>
        <end position="505"/>
    </location>
</feature>
<feature type="domain" description="DH" evidence="7">
    <location>
        <begin position="1211"/>
        <end position="1395"/>
    </location>
</feature>
<dbReference type="PROSITE" id="PS50010">
    <property type="entry name" value="DH_2"/>
    <property type="match status" value="1"/>
</dbReference>
<feature type="region of interest" description="Disordered" evidence="4">
    <location>
        <begin position="991"/>
        <end position="1104"/>
    </location>
</feature>
<dbReference type="FunFam" id="2.30.29.30:FF:000205">
    <property type="entry name" value="Rho guanine nucleotide exchange factor (GEF) 19"/>
    <property type="match status" value="1"/>
</dbReference>
<evidence type="ECO:0000256" key="3">
    <source>
        <dbReference type="PROSITE-ProRule" id="PRU00192"/>
    </source>
</evidence>
<dbReference type="InterPro" id="IPR036028">
    <property type="entry name" value="SH3-like_dom_sf"/>
</dbReference>
<dbReference type="FunCoup" id="A0A6P5L6T7">
    <property type="interactions" value="634"/>
</dbReference>
<dbReference type="GO" id="GO:0005634">
    <property type="term" value="C:nucleus"/>
    <property type="evidence" value="ECO:0007669"/>
    <property type="project" value="TreeGrafter"/>
</dbReference>
<dbReference type="Pfam" id="PF00169">
    <property type="entry name" value="PH"/>
    <property type="match status" value="1"/>
</dbReference>
<feature type="region of interest" description="Disordered" evidence="4">
    <location>
        <begin position="640"/>
        <end position="659"/>
    </location>
</feature>
<dbReference type="CDD" id="cd11940">
    <property type="entry name" value="SH3_ARHGEF5_19"/>
    <property type="match status" value="1"/>
</dbReference>
<feature type="region of interest" description="Disordered" evidence="4">
    <location>
        <begin position="527"/>
        <end position="580"/>
    </location>
</feature>
<dbReference type="InterPro" id="IPR001849">
    <property type="entry name" value="PH_domain"/>
</dbReference>
<dbReference type="KEGG" id="pcw:110216326"/>
<sequence length="1634" mass="181287">MRSLPLWEGRGRLGGWGGWGLSRGLPAGAGTPVEIFLPRQLGPCDTDQESALMEAERPPCDASTPATALEECHTFPMSLMKSSCIPGSEPEAAETEDPAWEWAEDDDSVFGAQQRDLCNPSPTEETPPTLCQEDSLGSLEPDYGDAVTAESGVQRPSGLASQGLQEGHVPFNPTESSVCPTLVASLDIGPIPNEISSEIGVESWPEVPNPLKETERSEASEMVEKEGFLPSSNEARSCSPPEEPNSLICHAGKRAARQEGESQAQERKENGGQEGLLHQRQEEARDPGKRGKWEQRELEEDKGQVELVLGKQREGETFNREVEDQNHREGYLGDRDVEKQGLGKVGEEKNQGNGLVEEQGKADHCDKDQELSGKQGKIVDEGKEKQGAVEEPWKLEGGKEEQENVAGETLEAEGMARRNENEEIQKYYGSLPLTQIVPGANISWGSFSGDPVSTVIKSDTQEGINTESSRVHLSMYSSCPDSTLKPGQESSGPLQSIPPQSLSGKNSEKEAEQNGWEEEYGLGDRAMPILGKKPAPPRPIAIAPRTEASTPFSSTKADPNTTTSSASCPPTFFPMGGSSLPSHGPEFSKSFSFDKEFSFPHWDPDAALNIIHIPSPGEAPLVPHANSDWASTLNLSEASEETIQYHGSNSAPSSFGGGQPQYLAQTPASFYHSELTQRLSEPAVHHVDIPGREEQARLEPSSDPSSLSQLQEFTPYLEMVGATDSQTWCPPKKEASISDGLIHGSPPSSSVVEMGLHELLPPLPLRERHSHPPLAAQHSSHHAKPPAQKRYSHPPTLALASLLPGSPERPSLPVKARQNRPLPSTPITDTSHHTQTPRLRYNKPLPPTPITPQPYHPPTSTTLSKKNKPLPPLPISDPDTKPPPLPPKAKWRSNSTHRTVVDVGDQLRSKPGSSKVPGGNWEVPSPLSAGRTSWPPAVDRPADTLNFPGRNKREMSSPLAFSNMTNFLLLSPSSPAPSMTQAPQHSILGGVQAEHGQSEGTLRTLSKGALQGDGNGPRRSDRGMVRQSGKPSHPPLEKSSSWPHRKDPGKFLEVSGERSESPAEEQNKTKGWNRQGLRKPSVFPGETLDREGPPMEKPPCPSDTIVLREKKPREVMGTVARRCSKFINSSHLLYQEYSDVALNKEIQNQQRLDSLIEGSSPASPRQPRRSPVTPDSYLQRLSIASSASLWQDIPRVRNSTMLLSMTHENQKLQEAKFELIMSEASYLRSLHVAVDHFQLSSQLRSTLSNQEHQWLFSRLQDVRDVSTMFLSDLEENFEHDIFTFHVCDVVLTHAPAFRRVYLPYVTNQTYQERTFQSLLNSNSNFREVLEKLESDPICQRLSLKSFLILPFQRITRLKLLLQNILKRTQPGSPEEAEATEAHHALEELIRDCNNNVQRMRRTEELIYLSQKIEFECKIFPLISQSRWLVKSGELTALESSVSPGLRRKLATRPVHLHLFNDCLLLSRPREGNRFLVFDHAPFSSVRGEKCEMKLHGPHKNLFRLFLRHNAQGTQAEFLFRTETQSEKLRWISALALPREELDLLECHDSPQVQCLRSYKPRENDELALEKADVVMVTQQSSDGWLEGMRLSDGERGWFPLSHVEFITNSDVRKRNLSEAHRVKTAKLQLVGRQR</sequence>
<protein>
    <submittedName>
        <fullName evidence="9">Rho guanine nucleotide exchange factor 5</fullName>
    </submittedName>
</protein>
<feature type="compositionally biased region" description="Basic and acidic residues" evidence="4">
    <location>
        <begin position="358"/>
        <end position="402"/>
    </location>
</feature>
<keyword evidence="1 3" id="KW-0728">SH3 domain</keyword>
<dbReference type="OMA" id="FPTSLMK"/>
<feature type="domain" description="PH" evidence="6">
    <location>
        <begin position="1427"/>
        <end position="1539"/>
    </location>
</feature>
<feature type="compositionally biased region" description="Basic and acidic residues" evidence="4">
    <location>
        <begin position="311"/>
        <end position="350"/>
    </location>
</feature>
<dbReference type="Proteomes" id="UP000515140">
    <property type="component" value="Unplaced"/>
</dbReference>
<feature type="compositionally biased region" description="Basic and acidic residues" evidence="4">
    <location>
        <begin position="212"/>
        <end position="227"/>
    </location>
</feature>
<dbReference type="InterPro" id="IPR047271">
    <property type="entry name" value="Ephexin-like"/>
</dbReference>
<organism evidence="8 9">
    <name type="scientific">Phascolarctos cinereus</name>
    <name type="common">Koala</name>
    <dbReference type="NCBI Taxonomy" id="38626"/>
    <lineage>
        <taxon>Eukaryota</taxon>
        <taxon>Metazoa</taxon>
        <taxon>Chordata</taxon>
        <taxon>Craniata</taxon>
        <taxon>Vertebrata</taxon>
        <taxon>Euteleostomi</taxon>
        <taxon>Mammalia</taxon>
        <taxon>Metatheria</taxon>
        <taxon>Diprotodontia</taxon>
        <taxon>Phascolarctidae</taxon>
        <taxon>Phascolarctos</taxon>
    </lineage>
</organism>
<feature type="region of interest" description="Disordered" evidence="4">
    <location>
        <begin position="476"/>
        <end position="515"/>
    </location>
</feature>
<dbReference type="InterPro" id="IPR035899">
    <property type="entry name" value="DBL_dom_sf"/>
</dbReference>
<dbReference type="InterPro" id="IPR047270">
    <property type="entry name" value="PH_ephexin"/>
</dbReference>
<dbReference type="GO" id="GO:0005737">
    <property type="term" value="C:cytoplasm"/>
    <property type="evidence" value="ECO:0007669"/>
    <property type="project" value="TreeGrafter"/>
</dbReference>
<dbReference type="PROSITE" id="PS00741">
    <property type="entry name" value="DH_1"/>
    <property type="match status" value="1"/>
</dbReference>
<feature type="region of interest" description="Disordered" evidence="4">
    <location>
        <begin position="113"/>
        <end position="172"/>
    </location>
</feature>
<dbReference type="PROSITE" id="PS50002">
    <property type="entry name" value="SH3"/>
    <property type="match status" value="1"/>
</dbReference>
<feature type="region of interest" description="Disordered" evidence="4">
    <location>
        <begin position="1155"/>
        <end position="1174"/>
    </location>
</feature>
<keyword evidence="8" id="KW-1185">Reference proteome</keyword>
<feature type="domain" description="SH3" evidence="5">
    <location>
        <begin position="1547"/>
        <end position="1608"/>
    </location>
</feature>
<feature type="compositionally biased region" description="Polar residues" evidence="4">
    <location>
        <begin position="640"/>
        <end position="653"/>
    </location>
</feature>
<dbReference type="RefSeq" id="XP_020853788.1">
    <property type="nucleotide sequence ID" value="XM_020998129.1"/>
</dbReference>
<evidence type="ECO:0000259" key="7">
    <source>
        <dbReference type="PROSITE" id="PS50010"/>
    </source>
</evidence>
<evidence type="ECO:0000256" key="1">
    <source>
        <dbReference type="ARBA" id="ARBA00022443"/>
    </source>
</evidence>
<dbReference type="PANTHER" id="PTHR12845:SF2">
    <property type="entry name" value="DH DOMAIN-CONTAINING PROTEIN-RELATED"/>
    <property type="match status" value="1"/>
</dbReference>
<feature type="compositionally biased region" description="Polar residues" evidence="4">
    <location>
        <begin position="547"/>
        <end position="568"/>
    </location>
</feature>
<dbReference type="SMART" id="SM00233">
    <property type="entry name" value="PH"/>
    <property type="match status" value="1"/>
</dbReference>
<proteinExistence type="predicted"/>
<dbReference type="Gene3D" id="2.30.30.40">
    <property type="entry name" value="SH3 Domains"/>
    <property type="match status" value="1"/>
</dbReference>
<evidence type="ECO:0000259" key="6">
    <source>
        <dbReference type="PROSITE" id="PS50003"/>
    </source>
</evidence>
<dbReference type="Pfam" id="PF15441">
    <property type="entry name" value="ARHGEF5_35"/>
    <property type="match status" value="1"/>
</dbReference>
<dbReference type="InterPro" id="IPR001331">
    <property type="entry name" value="GDS_CDC24_CS"/>
</dbReference>
<dbReference type="Gene3D" id="2.30.29.30">
    <property type="entry name" value="Pleckstrin-homology domain (PH domain)/Phosphotyrosine-binding domain (PTB)"/>
    <property type="match status" value="1"/>
</dbReference>
<dbReference type="GeneID" id="110216326"/>
<evidence type="ECO:0000256" key="2">
    <source>
        <dbReference type="ARBA" id="ARBA00022658"/>
    </source>
</evidence>
<feature type="compositionally biased region" description="Low complexity" evidence="4">
    <location>
        <begin position="1159"/>
        <end position="1171"/>
    </location>
</feature>
<dbReference type="SMART" id="SM00326">
    <property type="entry name" value="SH3"/>
    <property type="match status" value="1"/>
</dbReference>
<dbReference type="GO" id="GO:0005085">
    <property type="term" value="F:guanyl-nucleotide exchange factor activity"/>
    <property type="evidence" value="ECO:0007669"/>
    <property type="project" value="UniProtKB-KW"/>
</dbReference>
<dbReference type="SUPFAM" id="SSF50044">
    <property type="entry name" value="SH3-domain"/>
    <property type="match status" value="1"/>
</dbReference>
<dbReference type="InterPro" id="IPR029212">
    <property type="entry name" value="ARHGEF5/35_N"/>
</dbReference>
<dbReference type="Pfam" id="PF00621">
    <property type="entry name" value="RhoGEF"/>
    <property type="match status" value="1"/>
</dbReference>
<dbReference type="GO" id="GO:0035556">
    <property type="term" value="P:intracellular signal transduction"/>
    <property type="evidence" value="ECO:0007669"/>
    <property type="project" value="InterPro"/>
</dbReference>
<evidence type="ECO:0000313" key="9">
    <source>
        <dbReference type="RefSeq" id="XP_020853788.1"/>
    </source>
</evidence>
<dbReference type="CDD" id="cd01221">
    <property type="entry name" value="PH_ephexin"/>
    <property type="match status" value="1"/>
</dbReference>
<dbReference type="CDD" id="cd00160">
    <property type="entry name" value="RhoGEF"/>
    <property type="match status" value="1"/>
</dbReference>
<feature type="region of interest" description="Disordered" evidence="4">
    <location>
        <begin position="197"/>
        <end position="416"/>
    </location>
</feature>
<dbReference type="PANTHER" id="PTHR12845">
    <property type="entry name" value="GUANINE NUCLEOTIDE EXCHANGE FACTOR"/>
    <property type="match status" value="1"/>
</dbReference>
<keyword evidence="2" id="KW-0344">Guanine-nucleotide releasing factor</keyword>
<dbReference type="InParanoid" id="A0A6P5L6T7"/>
<dbReference type="SUPFAM" id="SSF50729">
    <property type="entry name" value="PH domain-like"/>
    <property type="match status" value="1"/>
</dbReference>